<accession>A0A3D9V893</accession>
<dbReference type="InterPro" id="IPR020846">
    <property type="entry name" value="MFS_dom"/>
</dbReference>
<name>A0A3D9V893_THECX</name>
<feature type="domain" description="Major facilitator superfamily (MFS) profile" evidence="8">
    <location>
        <begin position="32"/>
        <end position="425"/>
    </location>
</feature>
<dbReference type="PROSITE" id="PS50850">
    <property type="entry name" value="MFS"/>
    <property type="match status" value="1"/>
</dbReference>
<feature type="transmembrane region" description="Helical" evidence="7">
    <location>
        <begin position="313"/>
        <end position="330"/>
    </location>
</feature>
<feature type="transmembrane region" description="Helical" evidence="7">
    <location>
        <begin position="98"/>
        <end position="117"/>
    </location>
</feature>
<evidence type="ECO:0000256" key="1">
    <source>
        <dbReference type="ARBA" id="ARBA00004651"/>
    </source>
</evidence>
<keyword evidence="4 7" id="KW-1133">Transmembrane helix</keyword>
<evidence type="ECO:0000313" key="9">
    <source>
        <dbReference type="EMBL" id="REF37737.1"/>
    </source>
</evidence>
<dbReference type="Pfam" id="PF07690">
    <property type="entry name" value="MFS_1"/>
    <property type="match status" value="1"/>
</dbReference>
<keyword evidence="5 7" id="KW-0472">Membrane</keyword>
<feature type="region of interest" description="Disordered" evidence="6">
    <location>
        <begin position="211"/>
        <end position="230"/>
    </location>
</feature>
<dbReference type="InterPro" id="IPR011701">
    <property type="entry name" value="MFS"/>
</dbReference>
<evidence type="ECO:0000256" key="3">
    <source>
        <dbReference type="ARBA" id="ARBA00022692"/>
    </source>
</evidence>
<feature type="transmembrane region" description="Helical" evidence="7">
    <location>
        <begin position="32"/>
        <end position="50"/>
    </location>
</feature>
<dbReference type="GO" id="GO:0005886">
    <property type="term" value="C:plasma membrane"/>
    <property type="evidence" value="ECO:0007669"/>
    <property type="project" value="UniProtKB-SubCell"/>
</dbReference>
<evidence type="ECO:0000256" key="2">
    <source>
        <dbReference type="ARBA" id="ARBA00022448"/>
    </source>
</evidence>
<dbReference type="CDD" id="cd17325">
    <property type="entry name" value="MFS_MdtG_SLC18_like"/>
    <property type="match status" value="1"/>
</dbReference>
<feature type="transmembrane region" description="Helical" evidence="7">
    <location>
        <begin position="336"/>
        <end position="360"/>
    </location>
</feature>
<dbReference type="InterPro" id="IPR050930">
    <property type="entry name" value="MFS_Vesicular_Transporter"/>
</dbReference>
<feature type="transmembrane region" description="Helical" evidence="7">
    <location>
        <begin position="372"/>
        <end position="393"/>
    </location>
</feature>
<feature type="transmembrane region" description="Helical" evidence="7">
    <location>
        <begin position="123"/>
        <end position="145"/>
    </location>
</feature>
<dbReference type="InterPro" id="IPR036259">
    <property type="entry name" value="MFS_trans_sf"/>
</dbReference>
<feature type="transmembrane region" description="Helical" evidence="7">
    <location>
        <begin position="283"/>
        <end position="301"/>
    </location>
</feature>
<dbReference type="PANTHER" id="PTHR23506">
    <property type="entry name" value="GH10249P"/>
    <property type="match status" value="1"/>
</dbReference>
<evidence type="ECO:0000259" key="8">
    <source>
        <dbReference type="PROSITE" id="PS50850"/>
    </source>
</evidence>
<evidence type="ECO:0000256" key="6">
    <source>
        <dbReference type="SAM" id="MobiDB-lite"/>
    </source>
</evidence>
<keyword evidence="3 7" id="KW-0812">Transmembrane</keyword>
<keyword evidence="10" id="KW-1185">Reference proteome</keyword>
<dbReference type="SUPFAM" id="SSF103473">
    <property type="entry name" value="MFS general substrate transporter"/>
    <property type="match status" value="1"/>
</dbReference>
<reference evidence="9 10" key="1">
    <citation type="submission" date="2018-08" db="EMBL/GenBank/DDBJ databases">
        <title>Sequencing the genomes of 1000 actinobacteria strains.</title>
        <authorList>
            <person name="Klenk H.-P."/>
        </authorList>
    </citation>
    <scope>NUCLEOTIDE SEQUENCE [LARGE SCALE GENOMIC DNA]</scope>
    <source>
        <strain evidence="9 10">DSM 22891</strain>
    </source>
</reference>
<keyword evidence="2" id="KW-0813">Transport</keyword>
<dbReference type="AlphaFoldDB" id="A0A3D9V893"/>
<feature type="transmembrane region" description="Helical" evidence="7">
    <location>
        <begin position="157"/>
        <end position="180"/>
    </location>
</feature>
<dbReference type="OrthoDB" id="9066401at2"/>
<dbReference type="PROSITE" id="PS00216">
    <property type="entry name" value="SUGAR_TRANSPORT_1"/>
    <property type="match status" value="1"/>
</dbReference>
<evidence type="ECO:0000256" key="4">
    <source>
        <dbReference type="ARBA" id="ARBA00022989"/>
    </source>
</evidence>
<feature type="transmembrane region" description="Helical" evidence="7">
    <location>
        <begin position="246"/>
        <end position="271"/>
    </location>
</feature>
<feature type="transmembrane region" description="Helical" evidence="7">
    <location>
        <begin position="186"/>
        <end position="207"/>
    </location>
</feature>
<comment type="subcellular location">
    <subcellularLocation>
        <location evidence="1">Cell membrane</location>
        <topology evidence="1">Multi-pass membrane protein</topology>
    </subcellularLocation>
</comment>
<evidence type="ECO:0000313" key="10">
    <source>
        <dbReference type="Proteomes" id="UP000256485"/>
    </source>
</evidence>
<dbReference type="Gene3D" id="1.20.1250.20">
    <property type="entry name" value="MFS general substrate transporter like domains"/>
    <property type="match status" value="2"/>
</dbReference>
<feature type="region of interest" description="Disordered" evidence="6">
    <location>
        <begin position="1"/>
        <end position="21"/>
    </location>
</feature>
<dbReference type="Proteomes" id="UP000256485">
    <property type="component" value="Unassembled WGS sequence"/>
</dbReference>
<feature type="transmembrane region" description="Helical" evidence="7">
    <location>
        <begin position="399"/>
        <end position="421"/>
    </location>
</feature>
<sequence>MEGTGTVATVKGRGAGSASGGWRDRIRDVDPVLLVVCLTVATTQAAWSVVVPVLPAYTATFGATATELGLVIAMFGVGRLLMNLPAGVLSTRVDARKLLVVAVVGVVAFQAATAFAPSLEALLALRLATGLAGGAAITSGMTLIADLTHTTNRGRAMALLQGVQLVGGAIGPPLGGLVAMLWDYRMPFLVCGTLAGLVLAFGGRTLLRAPQGVSEPSSRQGVSRYRTESDGERRGSLRRLLADRSYLAICAVGFSVFLHRFGGVQSLIPLIAYTVVGLSVSELGLVLGIVTACNLVMLSLAGALSDRVGRKRVIVPGMLVIATFLPLYLVSTHAAWFIAVTVVTGVAAGFSGPTPAAYVADVAPSNGRGPAVGMYRTFGDLAGIVGPISLGWLVDHTGYQMAVVVLAAVIMTTILVFAFVARETVQWTSRRVLRNQVAG</sequence>
<dbReference type="InterPro" id="IPR005829">
    <property type="entry name" value="Sugar_transporter_CS"/>
</dbReference>
<protein>
    <submittedName>
        <fullName evidence="9">Putative MFS family arabinose efflux permease</fullName>
    </submittedName>
</protein>
<comment type="caution">
    <text evidence="9">The sequence shown here is derived from an EMBL/GenBank/DDBJ whole genome shotgun (WGS) entry which is preliminary data.</text>
</comment>
<organism evidence="9 10">
    <name type="scientific">Thermasporomyces composti</name>
    <dbReference type="NCBI Taxonomy" id="696763"/>
    <lineage>
        <taxon>Bacteria</taxon>
        <taxon>Bacillati</taxon>
        <taxon>Actinomycetota</taxon>
        <taxon>Actinomycetes</taxon>
        <taxon>Propionibacteriales</taxon>
        <taxon>Nocardioidaceae</taxon>
        <taxon>Thermasporomyces</taxon>
    </lineage>
</organism>
<evidence type="ECO:0000256" key="7">
    <source>
        <dbReference type="SAM" id="Phobius"/>
    </source>
</evidence>
<evidence type="ECO:0000256" key="5">
    <source>
        <dbReference type="ARBA" id="ARBA00023136"/>
    </source>
</evidence>
<proteinExistence type="predicted"/>
<gene>
    <name evidence="9" type="ORF">DFJ64_3190</name>
</gene>
<dbReference type="PANTHER" id="PTHR23506:SF23">
    <property type="entry name" value="GH10249P"/>
    <property type="match status" value="1"/>
</dbReference>
<dbReference type="EMBL" id="QTUC01000001">
    <property type="protein sequence ID" value="REF37737.1"/>
    <property type="molecule type" value="Genomic_DNA"/>
</dbReference>
<dbReference type="GO" id="GO:0022857">
    <property type="term" value="F:transmembrane transporter activity"/>
    <property type="evidence" value="ECO:0007669"/>
    <property type="project" value="InterPro"/>
</dbReference>